<dbReference type="SMART" id="SM00345">
    <property type="entry name" value="HTH_GNTR"/>
    <property type="match status" value="1"/>
</dbReference>
<dbReference type="EMBL" id="BMQM01000002">
    <property type="protein sequence ID" value="GGR46412.1"/>
    <property type="molecule type" value="Genomic_DNA"/>
</dbReference>
<accession>A0ABQ2RQ73</accession>
<dbReference type="CDD" id="cd07377">
    <property type="entry name" value="WHTH_GntR"/>
    <property type="match status" value="1"/>
</dbReference>
<dbReference type="Gene3D" id="3.40.640.10">
    <property type="entry name" value="Type I PLP-dependent aspartate aminotransferase-like (Major domain)"/>
    <property type="match status" value="1"/>
</dbReference>
<dbReference type="Pfam" id="PF00392">
    <property type="entry name" value="GntR"/>
    <property type="match status" value="1"/>
</dbReference>
<reference evidence="9" key="1">
    <citation type="journal article" date="2019" name="Int. J. Syst. Evol. Microbiol.">
        <title>The Global Catalogue of Microorganisms (GCM) 10K type strain sequencing project: providing services to taxonomists for standard genome sequencing and annotation.</title>
        <authorList>
            <consortium name="The Broad Institute Genomics Platform"/>
            <consortium name="The Broad Institute Genome Sequencing Center for Infectious Disease"/>
            <person name="Wu L."/>
            <person name="Ma J."/>
        </authorList>
    </citation>
    <scope>NUCLEOTIDE SEQUENCE [LARGE SCALE GENOMIC DNA]</scope>
    <source>
        <strain evidence="9">JCM 31404</strain>
    </source>
</reference>
<dbReference type="InterPro" id="IPR000524">
    <property type="entry name" value="Tscrpt_reg_HTH_GntR"/>
</dbReference>
<protein>
    <submittedName>
        <fullName evidence="8">GntR family transcriptional regulator</fullName>
    </submittedName>
</protein>
<evidence type="ECO:0000256" key="1">
    <source>
        <dbReference type="ARBA" id="ARBA00005384"/>
    </source>
</evidence>
<feature type="domain" description="HTH gntR-type" evidence="7">
    <location>
        <begin position="42"/>
        <end position="110"/>
    </location>
</feature>
<feature type="region of interest" description="Disordered" evidence="6">
    <location>
        <begin position="1"/>
        <end position="25"/>
    </location>
</feature>
<dbReference type="SUPFAM" id="SSF46785">
    <property type="entry name" value="Winged helix' DNA-binding domain"/>
    <property type="match status" value="1"/>
</dbReference>
<evidence type="ECO:0000256" key="2">
    <source>
        <dbReference type="ARBA" id="ARBA00022898"/>
    </source>
</evidence>
<evidence type="ECO:0000256" key="3">
    <source>
        <dbReference type="ARBA" id="ARBA00023015"/>
    </source>
</evidence>
<dbReference type="RefSeq" id="WP_373290735.1">
    <property type="nucleotide sequence ID" value="NZ_BMQM01000002.1"/>
</dbReference>
<dbReference type="InterPro" id="IPR036390">
    <property type="entry name" value="WH_DNA-bd_sf"/>
</dbReference>
<keyword evidence="3" id="KW-0805">Transcription regulation</keyword>
<name>A0ABQ2RQ73_9DEIO</name>
<dbReference type="InterPro" id="IPR051446">
    <property type="entry name" value="HTH_trans_reg/aminotransferase"/>
</dbReference>
<dbReference type="PROSITE" id="PS50949">
    <property type="entry name" value="HTH_GNTR"/>
    <property type="match status" value="1"/>
</dbReference>
<dbReference type="InterPro" id="IPR015421">
    <property type="entry name" value="PyrdxlP-dep_Trfase_major"/>
</dbReference>
<keyword evidence="5" id="KW-0804">Transcription</keyword>
<dbReference type="PANTHER" id="PTHR46577">
    <property type="entry name" value="HTH-TYPE TRANSCRIPTIONAL REGULATORY PROTEIN GABR"/>
    <property type="match status" value="1"/>
</dbReference>
<proteinExistence type="inferred from homology"/>
<dbReference type="InterPro" id="IPR015424">
    <property type="entry name" value="PyrdxlP-dep_Trfase"/>
</dbReference>
<organism evidence="8 9">
    <name type="scientific">Deinococcus seoulensis</name>
    <dbReference type="NCBI Taxonomy" id="1837379"/>
    <lineage>
        <taxon>Bacteria</taxon>
        <taxon>Thermotogati</taxon>
        <taxon>Deinococcota</taxon>
        <taxon>Deinococci</taxon>
        <taxon>Deinococcales</taxon>
        <taxon>Deinococcaceae</taxon>
        <taxon>Deinococcus</taxon>
    </lineage>
</organism>
<dbReference type="PRINTS" id="PR00035">
    <property type="entry name" value="HTHGNTR"/>
</dbReference>
<keyword evidence="4" id="KW-0238">DNA-binding</keyword>
<keyword evidence="2" id="KW-0663">Pyridoxal phosphate</keyword>
<gene>
    <name evidence="8" type="ORF">GCM10008959_04270</name>
</gene>
<keyword evidence="9" id="KW-1185">Reference proteome</keyword>
<sequence>MAGTRIPLTGRAQATDAALPAPPGPADGWLDALTLSDPHPGETRHALVARTLRGAVTRGLLPEGTRLPGHRRLAQRLGVSRNTLVDALTQLHAEGYVRPRGRSGTVISVPMIGEPVIGEPVHAGTVHPGGVTVPGWTGQCLPLSAWAIRALQGQVEEVGGDRFAVDFRVGQPVPDLYPEAAWTQALARRAAQVTHAHPHDPLGPPETRRALAAYLNAQRGARVTPDMVMLTGGTQSALDALARVFLEPGRLAVVEDPTYAGARAALAATGADVTGVPVDDRGLQTGALPPGATLAYVTPGCQYPTAVSLGAPRRQALIAWAAAANAFILEDDYAADLHLSSRPPPVLQGLAPDRVILLGSFSKSLAPVTRSGFLVAPPGVLRVLTGTRPLTDRLPGRLDALALADVLASGAYARHLRRARTAVQRRQDVLTGALRDHLPGWPVTPVASGLHLYLPLPDPWTEADVLARAARQGVALSPVAPLSQGGHPPAVLLGFAALSAAELTDGAARLGAALRGP</sequence>
<evidence type="ECO:0000256" key="4">
    <source>
        <dbReference type="ARBA" id="ARBA00023125"/>
    </source>
</evidence>
<evidence type="ECO:0000256" key="5">
    <source>
        <dbReference type="ARBA" id="ARBA00023163"/>
    </source>
</evidence>
<dbReference type="Gene3D" id="1.10.10.10">
    <property type="entry name" value="Winged helix-like DNA-binding domain superfamily/Winged helix DNA-binding domain"/>
    <property type="match status" value="1"/>
</dbReference>
<evidence type="ECO:0000256" key="6">
    <source>
        <dbReference type="SAM" id="MobiDB-lite"/>
    </source>
</evidence>
<comment type="caution">
    <text evidence="8">The sequence shown here is derived from an EMBL/GenBank/DDBJ whole genome shotgun (WGS) entry which is preliminary data.</text>
</comment>
<dbReference type="InterPro" id="IPR036388">
    <property type="entry name" value="WH-like_DNA-bd_sf"/>
</dbReference>
<evidence type="ECO:0000259" key="7">
    <source>
        <dbReference type="PROSITE" id="PS50949"/>
    </source>
</evidence>
<dbReference type="CDD" id="cd00609">
    <property type="entry name" value="AAT_like"/>
    <property type="match status" value="1"/>
</dbReference>
<dbReference type="SUPFAM" id="SSF53383">
    <property type="entry name" value="PLP-dependent transferases"/>
    <property type="match status" value="1"/>
</dbReference>
<dbReference type="Pfam" id="PF00155">
    <property type="entry name" value="Aminotran_1_2"/>
    <property type="match status" value="1"/>
</dbReference>
<comment type="similarity">
    <text evidence="1">In the C-terminal section; belongs to the class-I pyridoxal-phosphate-dependent aminotransferase family.</text>
</comment>
<dbReference type="PANTHER" id="PTHR46577:SF1">
    <property type="entry name" value="HTH-TYPE TRANSCRIPTIONAL REGULATORY PROTEIN GABR"/>
    <property type="match status" value="1"/>
</dbReference>
<dbReference type="InterPro" id="IPR004839">
    <property type="entry name" value="Aminotransferase_I/II_large"/>
</dbReference>
<evidence type="ECO:0000313" key="9">
    <source>
        <dbReference type="Proteomes" id="UP000634308"/>
    </source>
</evidence>
<dbReference type="Proteomes" id="UP000634308">
    <property type="component" value="Unassembled WGS sequence"/>
</dbReference>
<evidence type="ECO:0000313" key="8">
    <source>
        <dbReference type="EMBL" id="GGR46412.1"/>
    </source>
</evidence>